<organism evidence="1 2">
    <name type="scientific">Oncorhynchus tshawytscha</name>
    <name type="common">Chinook salmon</name>
    <name type="synonym">Salmo tshawytscha</name>
    <dbReference type="NCBI Taxonomy" id="74940"/>
    <lineage>
        <taxon>Eukaryota</taxon>
        <taxon>Metazoa</taxon>
        <taxon>Chordata</taxon>
        <taxon>Craniata</taxon>
        <taxon>Vertebrata</taxon>
        <taxon>Euteleostomi</taxon>
        <taxon>Actinopterygii</taxon>
        <taxon>Neopterygii</taxon>
        <taxon>Teleostei</taxon>
        <taxon>Protacanthopterygii</taxon>
        <taxon>Salmoniformes</taxon>
        <taxon>Salmonidae</taxon>
        <taxon>Salmoninae</taxon>
        <taxon>Oncorhynchus</taxon>
    </lineage>
</organism>
<sequence>MFVGCNRIPSGATKWLQEGKRMTWDPERPETPVFASKNVRNDWLDLRVPEWVRDMAFIADSDKMDTCTGQHQVCLSLYKPCS</sequence>
<dbReference type="GO" id="GO:0042273">
    <property type="term" value="P:ribosomal large subunit biogenesis"/>
    <property type="evidence" value="ECO:0007669"/>
    <property type="project" value="InterPro"/>
</dbReference>
<reference evidence="2" key="1">
    <citation type="journal article" date="2018" name="PLoS ONE">
        <title>Chinook salmon (Oncorhynchus tshawytscha) genome and transcriptome.</title>
        <authorList>
            <person name="Christensen K.A."/>
            <person name="Leong J.S."/>
            <person name="Sakhrani D."/>
            <person name="Biagi C.A."/>
            <person name="Minkley D.R."/>
            <person name="Withler R.E."/>
            <person name="Rondeau E.B."/>
            <person name="Koop B.F."/>
            <person name="Devlin R.H."/>
        </authorList>
    </citation>
    <scope>NUCLEOTIDE SEQUENCE [LARGE SCALE GENOMIC DNA]</scope>
</reference>
<keyword evidence="2" id="KW-1185">Reference proteome</keyword>
<dbReference type="AlphaFoldDB" id="A0AAZ3PE95"/>
<reference evidence="1" key="3">
    <citation type="submission" date="2025-09" db="UniProtKB">
        <authorList>
            <consortium name="Ensembl"/>
        </authorList>
    </citation>
    <scope>IDENTIFICATION</scope>
</reference>
<evidence type="ECO:0000313" key="1">
    <source>
        <dbReference type="Ensembl" id="ENSOTSP00005114795.1"/>
    </source>
</evidence>
<dbReference type="InterPro" id="IPR037379">
    <property type="entry name" value="WDR74/Nsa1"/>
</dbReference>
<protein>
    <submittedName>
        <fullName evidence="1">Uncharacterized protein</fullName>
    </submittedName>
</protein>
<dbReference type="GO" id="GO:0030687">
    <property type="term" value="C:preribosome, large subunit precursor"/>
    <property type="evidence" value="ECO:0007669"/>
    <property type="project" value="TreeGrafter"/>
</dbReference>
<dbReference type="GO" id="GO:0005730">
    <property type="term" value="C:nucleolus"/>
    <property type="evidence" value="ECO:0007669"/>
    <property type="project" value="InterPro"/>
</dbReference>
<dbReference type="PANTHER" id="PTHR16038">
    <property type="entry name" value="NOP SEVEN ASSOCIATED PROTEIN 1"/>
    <property type="match status" value="1"/>
</dbReference>
<proteinExistence type="predicted"/>
<reference evidence="1" key="2">
    <citation type="submission" date="2025-08" db="UniProtKB">
        <authorList>
            <consortium name="Ensembl"/>
        </authorList>
    </citation>
    <scope>IDENTIFICATION</scope>
</reference>
<dbReference type="PANTHER" id="PTHR16038:SF4">
    <property type="entry name" value="WD REPEAT-CONTAINING PROTEIN 74"/>
    <property type="match status" value="1"/>
</dbReference>
<name>A0AAZ3PE95_ONCTS</name>
<dbReference type="Ensembl" id="ENSOTST00005163851.1">
    <property type="protein sequence ID" value="ENSOTSP00005114795.1"/>
    <property type="gene ID" value="ENSOTSG00005032746.2"/>
</dbReference>
<dbReference type="Proteomes" id="UP000694402">
    <property type="component" value="Unassembled WGS sequence"/>
</dbReference>
<evidence type="ECO:0000313" key="2">
    <source>
        <dbReference type="Proteomes" id="UP000694402"/>
    </source>
</evidence>
<accession>A0AAZ3PE95</accession>